<dbReference type="HAMAP" id="MF_00612">
    <property type="entry name" value="UPF0225"/>
    <property type="match status" value="1"/>
</dbReference>
<evidence type="ECO:0000256" key="2">
    <source>
        <dbReference type="HAMAP-Rule" id="MF_00612"/>
    </source>
</evidence>
<dbReference type="InterPro" id="IPR032710">
    <property type="entry name" value="NTF2-like_dom_sf"/>
</dbReference>
<dbReference type="InterPro" id="IPR048469">
    <property type="entry name" value="YchJ-like_M"/>
</dbReference>
<sequence length="123" mass="14514">MERCPCLSGLPYDECCGPLHRAERRAGTAEQLMRSRYSAYVRREAEYLLDTWHPSTRPVSLELDPELRWYRLDVLARERGGPLETDGVVEFRAMWRAGTERGEQYERSRFRREGGRWLYLDGS</sequence>
<proteinExistence type="inferred from homology"/>
<dbReference type="PANTHER" id="PTHR33747:SF1">
    <property type="entry name" value="ADENYLATE CYCLASE-ASSOCIATED CAP C-TERMINAL DOMAIN-CONTAINING PROTEIN"/>
    <property type="match status" value="1"/>
</dbReference>
<dbReference type="InterPro" id="IPR004027">
    <property type="entry name" value="SEC_C_motif"/>
</dbReference>
<evidence type="ECO:0000256" key="1">
    <source>
        <dbReference type="ARBA" id="ARBA00010839"/>
    </source>
</evidence>
<keyword evidence="5" id="KW-1185">Reference proteome</keyword>
<evidence type="ECO:0000313" key="5">
    <source>
        <dbReference type="Proteomes" id="UP000228758"/>
    </source>
</evidence>
<dbReference type="InterPro" id="IPR023006">
    <property type="entry name" value="YchJ-like"/>
</dbReference>
<evidence type="ECO:0000259" key="3">
    <source>
        <dbReference type="Pfam" id="PF17775"/>
    </source>
</evidence>
<comment type="caution">
    <text evidence="4">The sequence shown here is derived from an EMBL/GenBank/DDBJ whole genome shotgun (WGS) entry which is preliminary data.</text>
</comment>
<evidence type="ECO:0000313" key="4">
    <source>
        <dbReference type="EMBL" id="PJJ72135.1"/>
    </source>
</evidence>
<dbReference type="Proteomes" id="UP000228758">
    <property type="component" value="Unassembled WGS sequence"/>
</dbReference>
<dbReference type="SUPFAM" id="SSF54427">
    <property type="entry name" value="NTF2-like"/>
    <property type="match status" value="1"/>
</dbReference>
<organism evidence="4 5">
    <name type="scientific">Diaminobutyricimonas aerilata</name>
    <dbReference type="NCBI Taxonomy" id="1162967"/>
    <lineage>
        <taxon>Bacteria</taxon>
        <taxon>Bacillati</taxon>
        <taxon>Actinomycetota</taxon>
        <taxon>Actinomycetes</taxon>
        <taxon>Micrococcales</taxon>
        <taxon>Microbacteriaceae</taxon>
        <taxon>Diaminobutyricimonas</taxon>
    </lineage>
</organism>
<dbReference type="PANTHER" id="PTHR33747">
    <property type="entry name" value="UPF0225 PROTEIN SCO1677"/>
    <property type="match status" value="1"/>
</dbReference>
<dbReference type="AlphaFoldDB" id="A0A2M9CJQ4"/>
<dbReference type="OrthoDB" id="21421at2"/>
<reference evidence="4 5" key="1">
    <citation type="submission" date="2017-11" db="EMBL/GenBank/DDBJ databases">
        <title>Genomic Encyclopedia of Archaeal and Bacterial Type Strains, Phase II (KMG-II): From Individual Species to Whole Genera.</title>
        <authorList>
            <person name="Goeker M."/>
        </authorList>
    </citation>
    <scope>NUCLEOTIDE SEQUENCE [LARGE SCALE GENOMIC DNA]</scope>
    <source>
        <strain evidence="4 5">DSM 27393</strain>
    </source>
</reference>
<dbReference type="Pfam" id="PF02810">
    <property type="entry name" value="SEC-C"/>
    <property type="match status" value="1"/>
</dbReference>
<feature type="domain" description="YchJ-like middle NTF2-like" evidence="3">
    <location>
        <begin position="28"/>
        <end position="122"/>
    </location>
</feature>
<protein>
    <recommendedName>
        <fullName evidence="2">UPF0225 protein CLV46_1699</fullName>
    </recommendedName>
</protein>
<name>A0A2M9CJQ4_9MICO</name>
<comment type="similarity">
    <text evidence="1 2">Belongs to the UPF0225 family.</text>
</comment>
<dbReference type="EMBL" id="PGFF01000001">
    <property type="protein sequence ID" value="PJJ72135.1"/>
    <property type="molecule type" value="Genomic_DNA"/>
</dbReference>
<accession>A0A2M9CJQ4</accession>
<dbReference type="RefSeq" id="WP_100364360.1">
    <property type="nucleotide sequence ID" value="NZ_PGFF01000001.1"/>
</dbReference>
<gene>
    <name evidence="4" type="ORF">CLV46_1699</name>
</gene>
<dbReference type="Pfam" id="PF17775">
    <property type="entry name" value="YchJ_M-like"/>
    <property type="match status" value="1"/>
</dbReference>
<dbReference type="Gene3D" id="3.10.450.50">
    <property type="match status" value="1"/>
</dbReference>